<sequence length="530" mass="58719">MLCCGFEPRLELREEEVPKYSAAVAAEKLDVGSTLMRYDPLAMIPLESEKTQRCSRCLKKAVKNVEQLLCGRCRCESYCSHACRDRAWDEYHSRACQHLPPIHYAFQAKQVTSADAHAALLLLKLVALHFQGQDSPGRTQLLVAKDLTVEQIRSGGSSSTPSRLRLLVELLPRPLSEGEQFVLDVIGARVTDLPKSALEFLLCRFSGNNHVLSDERLRPIGHAVLPEISRACNHSCLPSAVICTLWNPSTARLEVDVRTLKPIAIGQELTIPYLDPILPHHERQGFLQERYGFSCTCSLCVAQTPLATPTSCPTIQPRPDDLTRLFQRVVGQGLSNEVQALKTLIAQTPQDLSGWLEFRHPLPSRISQEALPTGLSNCLKPDVVREVTAMFEESGAEADWRTACMAGMHVLAIYATVYGWRHPLVGEPRHGFPCRLRRITEFIKNLSGLHLLELAKVVYNSHMAASASSSTARATEMLYQSTVYSRWAQSSLACSVASGGDLSGDDHGGPRAEIGSLDRAIINEWKYVTM</sequence>
<dbReference type="Pfam" id="PF00856">
    <property type="entry name" value="SET"/>
    <property type="match status" value="1"/>
</dbReference>
<dbReference type="PANTHER" id="PTHR12197">
    <property type="entry name" value="HISTONE-LYSINE N-METHYLTRANSFERASE SMYD"/>
    <property type="match status" value="1"/>
</dbReference>
<evidence type="ECO:0000313" key="8">
    <source>
        <dbReference type="Proteomes" id="UP000812966"/>
    </source>
</evidence>
<dbReference type="EMBL" id="JABELV010000021">
    <property type="protein sequence ID" value="KAG7563039.1"/>
    <property type="molecule type" value="Genomic_DNA"/>
</dbReference>
<proteinExistence type="predicted"/>
<dbReference type="GO" id="GO:0008270">
    <property type="term" value="F:zinc ion binding"/>
    <property type="evidence" value="ECO:0007669"/>
    <property type="project" value="UniProtKB-KW"/>
</dbReference>
<keyword evidence="8" id="KW-1185">Reference proteome</keyword>
<dbReference type="Gene3D" id="2.170.270.10">
    <property type="entry name" value="SET domain"/>
    <property type="match status" value="1"/>
</dbReference>
<keyword evidence="1" id="KW-0479">Metal-binding</keyword>
<dbReference type="InterPro" id="IPR046341">
    <property type="entry name" value="SET_dom_sf"/>
</dbReference>
<dbReference type="Gene3D" id="1.10.220.160">
    <property type="match status" value="1"/>
</dbReference>
<dbReference type="SUPFAM" id="SSF144232">
    <property type="entry name" value="HIT/MYND zinc finger-like"/>
    <property type="match status" value="1"/>
</dbReference>
<dbReference type="Gene3D" id="6.10.140.2220">
    <property type="match status" value="1"/>
</dbReference>
<dbReference type="PROSITE" id="PS01360">
    <property type="entry name" value="ZF_MYND_1"/>
    <property type="match status" value="1"/>
</dbReference>
<name>A0A8K0JPE2_9TREE</name>
<dbReference type="PROSITE" id="PS50865">
    <property type="entry name" value="ZF_MYND_2"/>
    <property type="match status" value="1"/>
</dbReference>
<evidence type="ECO:0000256" key="3">
    <source>
        <dbReference type="ARBA" id="ARBA00022833"/>
    </source>
</evidence>
<evidence type="ECO:0000256" key="2">
    <source>
        <dbReference type="ARBA" id="ARBA00022771"/>
    </source>
</evidence>
<evidence type="ECO:0000256" key="4">
    <source>
        <dbReference type="PROSITE-ProRule" id="PRU00134"/>
    </source>
</evidence>
<feature type="domain" description="SET" evidence="5">
    <location>
        <begin position="162"/>
        <end position="274"/>
    </location>
</feature>
<dbReference type="GO" id="GO:0005634">
    <property type="term" value="C:nucleus"/>
    <property type="evidence" value="ECO:0007669"/>
    <property type="project" value="TreeGrafter"/>
</dbReference>
<evidence type="ECO:0000259" key="6">
    <source>
        <dbReference type="PROSITE" id="PS50865"/>
    </source>
</evidence>
<dbReference type="InterPro" id="IPR050869">
    <property type="entry name" value="H3K4_H4K5_MeTrfase"/>
</dbReference>
<evidence type="ECO:0000313" key="7">
    <source>
        <dbReference type="EMBL" id="KAG7563039.1"/>
    </source>
</evidence>
<dbReference type="Proteomes" id="UP000812966">
    <property type="component" value="Unassembled WGS sequence"/>
</dbReference>
<dbReference type="PANTHER" id="PTHR12197:SF251">
    <property type="entry name" value="EG:BACR7C10.4 PROTEIN"/>
    <property type="match status" value="1"/>
</dbReference>
<keyword evidence="3" id="KW-0862">Zinc</keyword>
<dbReference type="AlphaFoldDB" id="A0A8K0JPE2"/>
<dbReference type="PROSITE" id="PS50280">
    <property type="entry name" value="SET"/>
    <property type="match status" value="1"/>
</dbReference>
<dbReference type="InterPro" id="IPR001214">
    <property type="entry name" value="SET_dom"/>
</dbReference>
<keyword evidence="2 4" id="KW-0863">Zinc-finger</keyword>
<comment type="caution">
    <text evidence="7">The sequence shown here is derived from an EMBL/GenBank/DDBJ whole genome shotgun (WGS) entry which is preliminary data.</text>
</comment>
<dbReference type="OrthoDB" id="5945798at2759"/>
<dbReference type="InterPro" id="IPR002893">
    <property type="entry name" value="Znf_MYND"/>
</dbReference>
<reference evidence="7" key="1">
    <citation type="submission" date="2020-04" db="EMBL/GenBank/DDBJ databases">
        <title>Analysis of mating type loci in Filobasidium floriforme.</title>
        <authorList>
            <person name="Nowrousian M."/>
        </authorList>
    </citation>
    <scope>NUCLEOTIDE SEQUENCE</scope>
    <source>
        <strain evidence="7">CBS 6242</strain>
    </source>
</reference>
<gene>
    <name evidence="7" type="ORF">FFLO_01471</name>
</gene>
<evidence type="ECO:0000259" key="5">
    <source>
        <dbReference type="PROSITE" id="PS50280"/>
    </source>
</evidence>
<accession>A0A8K0JPE2</accession>
<feature type="domain" description="MYND-type" evidence="6">
    <location>
        <begin position="54"/>
        <end position="96"/>
    </location>
</feature>
<dbReference type="SUPFAM" id="SSF82199">
    <property type="entry name" value="SET domain"/>
    <property type="match status" value="1"/>
</dbReference>
<organism evidence="7 8">
    <name type="scientific">Filobasidium floriforme</name>
    <dbReference type="NCBI Taxonomy" id="5210"/>
    <lineage>
        <taxon>Eukaryota</taxon>
        <taxon>Fungi</taxon>
        <taxon>Dikarya</taxon>
        <taxon>Basidiomycota</taxon>
        <taxon>Agaricomycotina</taxon>
        <taxon>Tremellomycetes</taxon>
        <taxon>Filobasidiales</taxon>
        <taxon>Filobasidiaceae</taxon>
        <taxon>Filobasidium</taxon>
    </lineage>
</organism>
<evidence type="ECO:0000256" key="1">
    <source>
        <dbReference type="ARBA" id="ARBA00022723"/>
    </source>
</evidence>
<protein>
    <submittedName>
        <fullName evidence="7">Uncharacterized protein</fullName>
    </submittedName>
</protein>
<dbReference type="CDD" id="cd20071">
    <property type="entry name" value="SET_SMYD"/>
    <property type="match status" value="1"/>
</dbReference>